<gene>
    <name evidence="1" type="ORF">OFLC_LOCUS5576</name>
</gene>
<evidence type="ECO:0000313" key="2">
    <source>
        <dbReference type="Proteomes" id="UP000267606"/>
    </source>
</evidence>
<reference evidence="1 2" key="2">
    <citation type="submission" date="2018-11" db="EMBL/GenBank/DDBJ databases">
        <authorList>
            <consortium name="Pathogen Informatics"/>
        </authorList>
    </citation>
    <scope>NUCLEOTIDE SEQUENCE [LARGE SCALE GENOMIC DNA]</scope>
</reference>
<accession>A0A183HDL3</accession>
<name>A0A183HDL3_9BILA</name>
<proteinExistence type="predicted"/>
<sequence>MLLYSHETAIAEVAHIMEIMRSSAIFKQNSYYASPFLFQLQIHCEDVSPWLKLTLTDTTNTAFRITAEVVNILLISRYILNDNFFEVLLSFYIFAFI</sequence>
<dbReference type="EMBL" id="UZAJ01004858">
    <property type="protein sequence ID" value="VDO43610.1"/>
    <property type="molecule type" value="Genomic_DNA"/>
</dbReference>
<dbReference type="WBParaSite" id="OFLC_0000557401-mRNA-1">
    <property type="protein sequence ID" value="OFLC_0000557401-mRNA-1"/>
    <property type="gene ID" value="OFLC_0000557401"/>
</dbReference>
<evidence type="ECO:0000313" key="3">
    <source>
        <dbReference type="WBParaSite" id="OFLC_0000557401-mRNA-1"/>
    </source>
</evidence>
<dbReference type="Proteomes" id="UP000267606">
    <property type="component" value="Unassembled WGS sequence"/>
</dbReference>
<reference evidence="3" key="1">
    <citation type="submission" date="2016-06" db="UniProtKB">
        <authorList>
            <consortium name="WormBaseParasite"/>
        </authorList>
    </citation>
    <scope>IDENTIFICATION</scope>
</reference>
<keyword evidence="2" id="KW-1185">Reference proteome</keyword>
<organism evidence="3">
    <name type="scientific">Onchocerca flexuosa</name>
    <dbReference type="NCBI Taxonomy" id="387005"/>
    <lineage>
        <taxon>Eukaryota</taxon>
        <taxon>Metazoa</taxon>
        <taxon>Ecdysozoa</taxon>
        <taxon>Nematoda</taxon>
        <taxon>Chromadorea</taxon>
        <taxon>Rhabditida</taxon>
        <taxon>Spirurina</taxon>
        <taxon>Spiruromorpha</taxon>
        <taxon>Filarioidea</taxon>
        <taxon>Onchocercidae</taxon>
        <taxon>Onchocerca</taxon>
    </lineage>
</organism>
<protein>
    <submittedName>
        <fullName evidence="1 3">Uncharacterized protein</fullName>
    </submittedName>
</protein>
<dbReference type="AlphaFoldDB" id="A0A183HDL3"/>
<evidence type="ECO:0000313" key="1">
    <source>
        <dbReference type="EMBL" id="VDO43610.1"/>
    </source>
</evidence>